<name>A0A090VL96_9FLAO</name>
<feature type="region of interest" description="Disordered" evidence="1">
    <location>
        <begin position="1"/>
        <end position="41"/>
    </location>
</feature>
<dbReference type="AlphaFoldDB" id="A0A090VL96"/>
<dbReference type="RefSeq" id="WP_262480634.1">
    <property type="nucleotide sequence ID" value="NZ_BBNQ01000024.1"/>
</dbReference>
<dbReference type="EMBL" id="BBNQ01000024">
    <property type="protein sequence ID" value="GAL64833.1"/>
    <property type="molecule type" value="Genomic_DNA"/>
</dbReference>
<dbReference type="Proteomes" id="UP000029644">
    <property type="component" value="Unassembled WGS sequence"/>
</dbReference>
<evidence type="ECO:0000313" key="2">
    <source>
        <dbReference type="EMBL" id="GAL64833.1"/>
    </source>
</evidence>
<sequence length="41" mass="4764">MAKDSTGKKFNRIPEHKRKVNGKTITIKEHIRSNRKDSKGK</sequence>
<feature type="compositionally biased region" description="Basic residues" evidence="1">
    <location>
        <begin position="9"/>
        <end position="21"/>
    </location>
</feature>
<proteinExistence type="predicted"/>
<gene>
    <name evidence="2" type="ORF">JCM19300_1981</name>
</gene>
<accession>A0A090VL96</accession>
<evidence type="ECO:0000256" key="1">
    <source>
        <dbReference type="SAM" id="MobiDB-lite"/>
    </source>
</evidence>
<protein>
    <submittedName>
        <fullName evidence="2">Uncharacterized protein</fullName>
    </submittedName>
</protein>
<organism evidence="2 3">
    <name type="scientific">Algibacter lectus</name>
    <dbReference type="NCBI Taxonomy" id="221126"/>
    <lineage>
        <taxon>Bacteria</taxon>
        <taxon>Pseudomonadati</taxon>
        <taxon>Bacteroidota</taxon>
        <taxon>Flavobacteriia</taxon>
        <taxon>Flavobacteriales</taxon>
        <taxon>Flavobacteriaceae</taxon>
        <taxon>Algibacter</taxon>
    </lineage>
</organism>
<comment type="caution">
    <text evidence="2">The sequence shown here is derived from an EMBL/GenBank/DDBJ whole genome shotgun (WGS) entry which is preliminary data.</text>
</comment>
<evidence type="ECO:0000313" key="3">
    <source>
        <dbReference type="Proteomes" id="UP000029644"/>
    </source>
</evidence>
<feature type="compositionally biased region" description="Basic and acidic residues" evidence="1">
    <location>
        <begin position="26"/>
        <end position="41"/>
    </location>
</feature>
<reference evidence="2 3" key="1">
    <citation type="journal article" date="2014" name="Genome Announc.">
        <title>Draft Genome Sequences of Marine Flavobacterium Algibacter lectus Strains SS8 and NR4.</title>
        <authorList>
            <person name="Takatani N."/>
            <person name="Nakanishi M."/>
            <person name="Meirelles P."/>
            <person name="Mino S."/>
            <person name="Suda W."/>
            <person name="Oshima K."/>
            <person name="Hattori M."/>
            <person name="Ohkuma M."/>
            <person name="Hosokawa M."/>
            <person name="Miyashita K."/>
            <person name="Thompson F.L."/>
            <person name="Niwa A."/>
            <person name="Sawabe T."/>
            <person name="Sawabe T."/>
        </authorList>
    </citation>
    <scope>NUCLEOTIDE SEQUENCE [LARGE SCALE GENOMIC DNA]</scope>
    <source>
        <strain evidence="2 3">JCM 19300</strain>
    </source>
</reference>